<dbReference type="InterPro" id="IPR017853">
    <property type="entry name" value="GH"/>
</dbReference>
<dbReference type="InterPro" id="IPR053183">
    <property type="entry name" value="ASL1"/>
</dbReference>
<reference evidence="4 5" key="1">
    <citation type="submission" date="2015-01" db="EMBL/GenBank/DDBJ databases">
        <title>The Genome Sequence of Exophiala xenobiotica CBS118157.</title>
        <authorList>
            <consortium name="The Broad Institute Genomics Platform"/>
            <person name="Cuomo C."/>
            <person name="de Hoog S."/>
            <person name="Gorbushina A."/>
            <person name="Stielow B."/>
            <person name="Teixiera M."/>
            <person name="Abouelleil A."/>
            <person name="Chapman S.B."/>
            <person name="Priest M."/>
            <person name="Young S.K."/>
            <person name="Wortman J."/>
            <person name="Nusbaum C."/>
            <person name="Birren B."/>
        </authorList>
    </citation>
    <scope>NUCLEOTIDE SEQUENCE [LARGE SCALE GENOMIC DNA]</scope>
    <source>
        <strain evidence="4 5">CBS 118157</strain>
    </source>
</reference>
<feature type="compositionally biased region" description="Polar residues" evidence="1">
    <location>
        <begin position="49"/>
        <end position="63"/>
    </location>
</feature>
<dbReference type="Pfam" id="PF11790">
    <property type="entry name" value="Glyco_hydro_cc"/>
    <property type="match status" value="1"/>
</dbReference>
<dbReference type="Proteomes" id="UP000054342">
    <property type="component" value="Unassembled WGS sequence"/>
</dbReference>
<dbReference type="RefSeq" id="XP_013315208.1">
    <property type="nucleotide sequence ID" value="XM_013459754.1"/>
</dbReference>
<keyword evidence="5" id="KW-1185">Reference proteome</keyword>
<dbReference type="AlphaFoldDB" id="A0A0D2F404"/>
<dbReference type="OrthoDB" id="4109813at2759"/>
<evidence type="ECO:0000256" key="2">
    <source>
        <dbReference type="SAM" id="SignalP"/>
    </source>
</evidence>
<dbReference type="Gene3D" id="3.20.20.80">
    <property type="entry name" value="Glycosidases"/>
    <property type="match status" value="1"/>
</dbReference>
<evidence type="ECO:0000259" key="3">
    <source>
        <dbReference type="Pfam" id="PF11790"/>
    </source>
</evidence>
<dbReference type="PANTHER" id="PTHR34154">
    <property type="entry name" value="ALKALI-SENSITIVE LINKAGE PROTEIN 1"/>
    <property type="match status" value="1"/>
</dbReference>
<dbReference type="InterPro" id="IPR024655">
    <property type="entry name" value="Asl1_glyco_hydro_catalytic"/>
</dbReference>
<keyword evidence="2" id="KW-0732">Signal</keyword>
<feature type="domain" description="Asl1-like glycosyl hydrolase catalytic" evidence="3">
    <location>
        <begin position="70"/>
        <end position="280"/>
    </location>
</feature>
<feature type="chain" id="PRO_5002257297" description="Asl1-like glycosyl hydrolase catalytic domain-containing protein" evidence="2">
    <location>
        <begin position="25"/>
        <end position="300"/>
    </location>
</feature>
<dbReference type="GeneID" id="25328881"/>
<dbReference type="GO" id="GO:0071966">
    <property type="term" value="P:fungal-type cell wall polysaccharide metabolic process"/>
    <property type="evidence" value="ECO:0007669"/>
    <property type="project" value="TreeGrafter"/>
</dbReference>
<dbReference type="PANTHER" id="PTHR34154:SF10">
    <property type="entry name" value="ASL1-LIKE GLYCOSYL HYDROLASE CATALYTIC DOMAIN-CONTAINING PROTEIN"/>
    <property type="match status" value="1"/>
</dbReference>
<dbReference type="GO" id="GO:0009277">
    <property type="term" value="C:fungal-type cell wall"/>
    <property type="evidence" value="ECO:0007669"/>
    <property type="project" value="TreeGrafter"/>
</dbReference>
<sequence>MFLLNCLRYLMGFLLIVLRHQTSCLTASANTNFPSDSCVSIPQVADTPPGSTVASPSPETTGSPIRGKRGLAYNDATLTYLFANQSSVSWGYNWAPFANGSLASNLEFIPTLWGLNEDATSSWFTQASSAISYGSKHLFSFNEPDIATQANLTASEAADGFIQYMNPFHDQAELAAPSVTNGLGDSLGLDWLSSFFDACAGRCLVDVVNIHWYGSAIEPSDFQAFVSNASALAAQNGVRALWITELRGNGDIDQQLQFLGTVLPWLDGNNNVSGYAWFMCAAGDGNLDDFTPMRQRKRIK</sequence>
<feature type="region of interest" description="Disordered" evidence="1">
    <location>
        <begin position="46"/>
        <end position="66"/>
    </location>
</feature>
<accession>A0A0D2F404</accession>
<evidence type="ECO:0000313" key="4">
    <source>
        <dbReference type="EMBL" id="KIW54624.1"/>
    </source>
</evidence>
<gene>
    <name evidence="4" type="ORF">PV05_06973</name>
</gene>
<organism evidence="4 5">
    <name type="scientific">Exophiala xenobiotica</name>
    <dbReference type="NCBI Taxonomy" id="348802"/>
    <lineage>
        <taxon>Eukaryota</taxon>
        <taxon>Fungi</taxon>
        <taxon>Dikarya</taxon>
        <taxon>Ascomycota</taxon>
        <taxon>Pezizomycotina</taxon>
        <taxon>Eurotiomycetes</taxon>
        <taxon>Chaetothyriomycetidae</taxon>
        <taxon>Chaetothyriales</taxon>
        <taxon>Herpotrichiellaceae</taxon>
        <taxon>Exophiala</taxon>
    </lineage>
</organism>
<dbReference type="SUPFAM" id="SSF51445">
    <property type="entry name" value="(Trans)glycosidases"/>
    <property type="match status" value="1"/>
</dbReference>
<protein>
    <recommendedName>
        <fullName evidence="3">Asl1-like glycosyl hydrolase catalytic domain-containing protein</fullName>
    </recommendedName>
</protein>
<dbReference type="STRING" id="348802.A0A0D2F404"/>
<proteinExistence type="predicted"/>
<feature type="signal peptide" evidence="2">
    <location>
        <begin position="1"/>
        <end position="24"/>
    </location>
</feature>
<dbReference type="EMBL" id="KN847320">
    <property type="protein sequence ID" value="KIW54624.1"/>
    <property type="molecule type" value="Genomic_DNA"/>
</dbReference>
<evidence type="ECO:0000313" key="5">
    <source>
        <dbReference type="Proteomes" id="UP000054342"/>
    </source>
</evidence>
<dbReference type="HOGENOM" id="CLU_040908_4_0_1"/>
<name>A0A0D2F404_9EURO</name>
<evidence type="ECO:0000256" key="1">
    <source>
        <dbReference type="SAM" id="MobiDB-lite"/>
    </source>
</evidence>